<comment type="caution">
    <text evidence="5">The sequence shown here is derived from an EMBL/GenBank/DDBJ whole genome shotgun (WGS) entry which is preliminary data.</text>
</comment>
<proteinExistence type="predicted"/>
<feature type="chain" id="PRO_5034286712" description="Imelysin-like domain-containing protein" evidence="3">
    <location>
        <begin position="27"/>
        <end position="419"/>
    </location>
</feature>
<dbReference type="Pfam" id="PF09375">
    <property type="entry name" value="Peptidase_M75"/>
    <property type="match status" value="1"/>
</dbReference>
<dbReference type="PROSITE" id="PS51257">
    <property type="entry name" value="PROKAR_LIPOPROTEIN"/>
    <property type="match status" value="1"/>
</dbReference>
<dbReference type="GO" id="GO:0030313">
    <property type="term" value="C:cell envelope"/>
    <property type="evidence" value="ECO:0007669"/>
    <property type="project" value="UniProtKB-SubCell"/>
</dbReference>
<dbReference type="CDD" id="cd14658">
    <property type="entry name" value="Imelysin-like_IrpA"/>
    <property type="match status" value="1"/>
</dbReference>
<reference evidence="5 6" key="1">
    <citation type="submission" date="2015-06" db="EMBL/GenBank/DDBJ databases">
        <title>Prevotella sp. 109, sp. nov., a novel member of the family Prevotellaceae isolated from human faeces.</title>
        <authorList>
            <person name="Shkoporov A.N."/>
            <person name="Chaplin A.V."/>
            <person name="Kafarskaia L.I."/>
            <person name="Efimov B.A."/>
        </authorList>
    </citation>
    <scope>NUCLEOTIDE SEQUENCE [LARGE SCALE GENOMIC DNA]</scope>
    <source>
        <strain evidence="5 6">109</strain>
    </source>
</reference>
<organism evidence="5 6">
    <name type="scientific">Xylanibacter rarus</name>
    <dbReference type="NCBI Taxonomy" id="1676614"/>
    <lineage>
        <taxon>Bacteria</taxon>
        <taxon>Pseudomonadati</taxon>
        <taxon>Bacteroidota</taxon>
        <taxon>Bacteroidia</taxon>
        <taxon>Bacteroidales</taxon>
        <taxon>Prevotellaceae</taxon>
        <taxon>Xylanibacter</taxon>
    </lineage>
</organism>
<feature type="signal peptide" evidence="3">
    <location>
        <begin position="1"/>
        <end position="26"/>
    </location>
</feature>
<comment type="subcellular location">
    <subcellularLocation>
        <location evidence="1">Cell envelope</location>
    </subcellularLocation>
</comment>
<sequence>MEKIFKLPLALMLGAAVMFGFSSCSDDDDINDGSALTEKEAFLKEAAGVYVNDVVYSTYGSLAAETNSLYEQLYAVKEKFKTDPNSVTQTEIDNICATFLSARAYWEKSEAFLFGAATDFGIDPHIDTWPLDLEGLATELKNTDKVANMDGEDGISYAANKLGQELLGFHGIEFIIFRDGANRKIEKLRGVEDDPDFVKVATNVTGLEELIYATAVAGDLRDRCYQLNVSWNADAPEEQRTRVVDECELPCTVGSGNNSYGTNMLNAGQAGSTYAMWREVASTILLSGCENIAKEVYSQKMGLAYSGEDPNYIESPYSKRSFYDFYDNIISIENSIYGGVEGNRNESKSIMAYLKKYNPELAATVETNIKNSLDKLTACQNSGTAFVDNPKAQCVADAIAAIEALDASLTAASTWIAAN</sequence>
<dbReference type="Gene3D" id="1.20.1420.20">
    <property type="entry name" value="M75 peptidase, HXXE motif"/>
    <property type="match status" value="1"/>
</dbReference>
<dbReference type="InterPro" id="IPR034982">
    <property type="entry name" value="Imelysin-like_IrpA"/>
</dbReference>
<dbReference type="InterPro" id="IPR018976">
    <property type="entry name" value="Imelysin-like"/>
</dbReference>
<evidence type="ECO:0000256" key="1">
    <source>
        <dbReference type="ARBA" id="ARBA00004196"/>
    </source>
</evidence>
<evidence type="ECO:0000313" key="5">
    <source>
        <dbReference type="EMBL" id="KOO68678.1"/>
    </source>
</evidence>
<dbReference type="OrthoDB" id="9764688at2"/>
<gene>
    <name evidence="5" type="ORF">ACU52_06660</name>
</gene>
<keyword evidence="2 3" id="KW-0732">Signal</keyword>
<keyword evidence="6" id="KW-1185">Reference proteome</keyword>
<dbReference type="InterPro" id="IPR038352">
    <property type="entry name" value="Imelysin_sf"/>
</dbReference>
<protein>
    <recommendedName>
        <fullName evidence="4">Imelysin-like domain-containing protein</fullName>
    </recommendedName>
</protein>
<name>A0A8E1US13_9BACT</name>
<dbReference type="Proteomes" id="UP000036951">
    <property type="component" value="Unassembled WGS sequence"/>
</dbReference>
<evidence type="ECO:0000256" key="2">
    <source>
        <dbReference type="ARBA" id="ARBA00022729"/>
    </source>
</evidence>
<evidence type="ECO:0000259" key="4">
    <source>
        <dbReference type="Pfam" id="PF09375"/>
    </source>
</evidence>
<accession>A0A8E1US13</accession>
<feature type="domain" description="Imelysin-like" evidence="4">
    <location>
        <begin position="75"/>
        <end position="408"/>
    </location>
</feature>
<dbReference type="EMBL" id="LFQU01000010">
    <property type="protein sequence ID" value="KOO68678.1"/>
    <property type="molecule type" value="Genomic_DNA"/>
</dbReference>
<dbReference type="AlphaFoldDB" id="A0A8E1US13"/>
<evidence type="ECO:0000256" key="3">
    <source>
        <dbReference type="SAM" id="SignalP"/>
    </source>
</evidence>
<evidence type="ECO:0000313" key="6">
    <source>
        <dbReference type="Proteomes" id="UP000036951"/>
    </source>
</evidence>
<dbReference type="RefSeq" id="WP_082335192.1">
    <property type="nucleotide sequence ID" value="NZ_LFQU01000010.1"/>
</dbReference>